<sequence length="92" mass="10997">IRIRHNESSREYYNRFMIHLDEVHDAGMTIDAKIHVHIFLSSLDQRFQAFINFQANVVFQHGEVIEDTTLPKLFFALIQKEPEALMDRRMQH</sequence>
<dbReference type="Proteomes" id="UP000285060">
    <property type="component" value="Unassembled WGS sequence"/>
</dbReference>
<dbReference type="VEuPathDB" id="FungiDB:H310_03155"/>
<keyword evidence="2" id="KW-1185">Reference proteome</keyword>
<evidence type="ECO:0000313" key="2">
    <source>
        <dbReference type="Proteomes" id="UP000285060"/>
    </source>
</evidence>
<protein>
    <submittedName>
        <fullName evidence="1">Uncharacterized protein</fullName>
    </submittedName>
</protein>
<gene>
    <name evidence="1" type="ORF">DYB32_008717</name>
</gene>
<proteinExistence type="predicted"/>
<feature type="non-terminal residue" evidence="1">
    <location>
        <position position="1"/>
    </location>
</feature>
<accession>A0A3R7A3X5</accession>
<dbReference type="EMBL" id="QUSY01001514">
    <property type="protein sequence ID" value="RHY24739.1"/>
    <property type="molecule type" value="Genomic_DNA"/>
</dbReference>
<name>A0A3R7A3X5_9STRA</name>
<evidence type="ECO:0000313" key="1">
    <source>
        <dbReference type="EMBL" id="RHY24739.1"/>
    </source>
</evidence>
<comment type="caution">
    <text evidence="1">The sequence shown here is derived from an EMBL/GenBank/DDBJ whole genome shotgun (WGS) entry which is preliminary data.</text>
</comment>
<organism evidence="1 2">
    <name type="scientific">Aphanomyces invadans</name>
    <dbReference type="NCBI Taxonomy" id="157072"/>
    <lineage>
        <taxon>Eukaryota</taxon>
        <taxon>Sar</taxon>
        <taxon>Stramenopiles</taxon>
        <taxon>Oomycota</taxon>
        <taxon>Saprolegniomycetes</taxon>
        <taxon>Saprolegniales</taxon>
        <taxon>Verrucalvaceae</taxon>
        <taxon>Aphanomyces</taxon>
    </lineage>
</organism>
<reference evidence="1 2" key="1">
    <citation type="submission" date="2018-08" db="EMBL/GenBank/DDBJ databases">
        <title>Aphanomyces genome sequencing and annotation.</title>
        <authorList>
            <person name="Minardi D."/>
            <person name="Oidtmann B."/>
            <person name="Van Der Giezen M."/>
            <person name="Studholme D.J."/>
        </authorList>
    </citation>
    <scope>NUCLEOTIDE SEQUENCE [LARGE SCALE GENOMIC DNA]</scope>
    <source>
        <strain evidence="1 2">NJM0002</strain>
    </source>
</reference>
<dbReference type="AlphaFoldDB" id="A0A3R7A3X5"/>